<name>A0ABW5BYE4_9BACI</name>
<dbReference type="Gene3D" id="1.25.40.680">
    <property type="entry name" value="Type VII secretion system EssB, C-terminal-like domain"/>
    <property type="match status" value="1"/>
</dbReference>
<keyword evidence="5" id="KW-1185">Reference proteome</keyword>
<evidence type="ECO:0000313" key="4">
    <source>
        <dbReference type="EMBL" id="MFD2214550.1"/>
    </source>
</evidence>
<keyword evidence="3" id="KW-1133">Transmembrane helix</keyword>
<accession>A0ABW5BYE4</accession>
<protein>
    <submittedName>
        <fullName evidence="4">Type VII secretion protein EssB</fullName>
    </submittedName>
</protein>
<organism evidence="4 5">
    <name type="scientific">Metabacillus endolithicus</name>
    <dbReference type="NCBI Taxonomy" id="1535204"/>
    <lineage>
        <taxon>Bacteria</taxon>
        <taxon>Bacillati</taxon>
        <taxon>Bacillota</taxon>
        <taxon>Bacilli</taxon>
        <taxon>Bacillales</taxon>
        <taxon>Bacillaceae</taxon>
        <taxon>Metabacillus</taxon>
    </lineage>
</organism>
<evidence type="ECO:0000256" key="2">
    <source>
        <dbReference type="SAM" id="MobiDB-lite"/>
    </source>
</evidence>
<feature type="compositionally biased region" description="Polar residues" evidence="2">
    <location>
        <begin position="427"/>
        <end position="437"/>
    </location>
</feature>
<comment type="similarity">
    <text evidence="1">Belongs to the EssB family.</text>
</comment>
<feature type="compositionally biased region" description="Basic and acidic residues" evidence="2">
    <location>
        <begin position="414"/>
        <end position="426"/>
    </location>
</feature>
<dbReference type="NCBIfam" id="TIGR03926">
    <property type="entry name" value="T7_EssB"/>
    <property type="match status" value="1"/>
</dbReference>
<feature type="region of interest" description="Disordered" evidence="2">
    <location>
        <begin position="381"/>
        <end position="451"/>
    </location>
</feature>
<evidence type="ECO:0000256" key="3">
    <source>
        <dbReference type="SAM" id="Phobius"/>
    </source>
</evidence>
<feature type="compositionally biased region" description="Basic and acidic residues" evidence="2">
    <location>
        <begin position="439"/>
        <end position="451"/>
    </location>
</feature>
<dbReference type="Proteomes" id="UP001597318">
    <property type="component" value="Unassembled WGS sequence"/>
</dbReference>
<keyword evidence="3" id="KW-0472">Membrane</keyword>
<sequence length="451" mass="53026">MAENELSYIEEKLEATIKKEKNIVTFSFQKEKIKLDSLEEISFLEQIEKQFNKKVTMMDDQVVIDYHLPDSYLGISSFLRLEESDRTVTAYQLVGKIKKHNLLRTHLVVCPDNLVFDQGLTPYFLHYGVMESIPPYEKNHEVLLLETKATVAALLDNHYSFEEYFHYYKTLNLSKLAQSILQATDYDHLLKVIQSHRKNLKEKESTLIRISKRKWKWSRSVFWTVCVCFVPVLIYLIYSLFFLHPRQSNVIEAQEYYLNKRYSQVVTTLESYEIDQLPNVAQFELAISYIVNESLTEEQKDYVENTVTLQSDPLYYKYWIHIGRGEADLALDAARFLEDRDIIIYGLIKYREQIKADEEMENEERQQKISEIEQELDAFMKEIEEENSQQQEADAQPSVETEKNGETSTTINEQTDKAQEKTKESPTEQSNVQNEVTGQEEKTEQKKPESN</sequence>
<comment type="caution">
    <text evidence="4">The sequence shown here is derived from an EMBL/GenBank/DDBJ whole genome shotgun (WGS) entry which is preliminary data.</text>
</comment>
<evidence type="ECO:0000313" key="5">
    <source>
        <dbReference type="Proteomes" id="UP001597318"/>
    </source>
</evidence>
<dbReference type="EMBL" id="JBHUIK010000002">
    <property type="protein sequence ID" value="MFD2214550.1"/>
    <property type="molecule type" value="Genomic_DNA"/>
</dbReference>
<gene>
    <name evidence="4" type="primary">essB</name>
    <name evidence="4" type="ORF">ACFSKK_12735</name>
</gene>
<dbReference type="InterPro" id="IPR042565">
    <property type="entry name" value="T7SS_EssB_C"/>
</dbReference>
<feature type="transmembrane region" description="Helical" evidence="3">
    <location>
        <begin position="221"/>
        <end position="243"/>
    </location>
</feature>
<dbReference type="InterPro" id="IPR018778">
    <property type="entry name" value="T7SS_EssB"/>
</dbReference>
<dbReference type="Pfam" id="PF10140">
    <property type="entry name" value="YukC"/>
    <property type="match status" value="1"/>
</dbReference>
<evidence type="ECO:0000256" key="1">
    <source>
        <dbReference type="ARBA" id="ARBA00010163"/>
    </source>
</evidence>
<dbReference type="Gene3D" id="1.10.510.10">
    <property type="entry name" value="Transferase(Phosphotransferase) domain 1"/>
    <property type="match status" value="1"/>
</dbReference>
<reference evidence="5" key="1">
    <citation type="journal article" date="2019" name="Int. J. Syst. Evol. Microbiol.">
        <title>The Global Catalogue of Microorganisms (GCM) 10K type strain sequencing project: providing services to taxonomists for standard genome sequencing and annotation.</title>
        <authorList>
            <consortium name="The Broad Institute Genomics Platform"/>
            <consortium name="The Broad Institute Genome Sequencing Center for Infectious Disease"/>
            <person name="Wu L."/>
            <person name="Ma J."/>
        </authorList>
    </citation>
    <scope>NUCLEOTIDE SEQUENCE [LARGE SCALE GENOMIC DNA]</scope>
    <source>
        <strain evidence="5">CGMCC 1.15474</strain>
    </source>
</reference>
<dbReference type="RefSeq" id="WP_247343462.1">
    <property type="nucleotide sequence ID" value="NZ_CP095550.1"/>
</dbReference>
<keyword evidence="3" id="KW-0812">Transmembrane</keyword>
<proteinExistence type="inferred from homology"/>